<evidence type="ECO:0000256" key="5">
    <source>
        <dbReference type="SAM" id="Phobius"/>
    </source>
</evidence>
<dbReference type="Gene3D" id="2.40.100.10">
    <property type="entry name" value="Cyclophilin-like"/>
    <property type="match status" value="1"/>
</dbReference>
<dbReference type="Proteomes" id="UP000655366">
    <property type="component" value="Unassembled WGS sequence"/>
</dbReference>
<dbReference type="PROSITE" id="PS50072">
    <property type="entry name" value="CSA_PPIASE_2"/>
    <property type="match status" value="1"/>
</dbReference>
<accession>A0A931CSU6</accession>
<protein>
    <recommendedName>
        <fullName evidence="1">peptidylprolyl isomerase</fullName>
        <ecNumber evidence="1">5.2.1.8</ecNumber>
    </recommendedName>
</protein>
<dbReference type="PANTHER" id="PTHR43246">
    <property type="entry name" value="PEPTIDYL-PROLYL CIS-TRANS ISOMERASE CYP38, CHLOROPLASTIC"/>
    <property type="match status" value="1"/>
</dbReference>
<keyword evidence="5" id="KW-0812">Transmembrane</keyword>
<keyword evidence="8" id="KW-1185">Reference proteome</keyword>
<feature type="region of interest" description="Disordered" evidence="4">
    <location>
        <begin position="72"/>
        <end position="103"/>
    </location>
</feature>
<keyword evidence="2" id="KW-0697">Rotamase</keyword>
<feature type="region of interest" description="Disordered" evidence="4">
    <location>
        <begin position="1"/>
        <end position="32"/>
    </location>
</feature>
<name>A0A931CSU6_9MICC</name>
<evidence type="ECO:0000256" key="3">
    <source>
        <dbReference type="ARBA" id="ARBA00023235"/>
    </source>
</evidence>
<comment type="caution">
    <text evidence="7">The sequence shown here is derived from an EMBL/GenBank/DDBJ whole genome shotgun (WGS) entry which is preliminary data.</text>
</comment>
<dbReference type="EMBL" id="JADNYM010000034">
    <property type="protein sequence ID" value="MBG0741606.1"/>
    <property type="molecule type" value="Genomic_DNA"/>
</dbReference>
<feature type="compositionally biased region" description="Basic and acidic residues" evidence="4">
    <location>
        <begin position="1"/>
        <end position="10"/>
    </location>
</feature>
<keyword evidence="5" id="KW-1133">Transmembrane helix</keyword>
<evidence type="ECO:0000256" key="1">
    <source>
        <dbReference type="ARBA" id="ARBA00013194"/>
    </source>
</evidence>
<evidence type="ECO:0000256" key="4">
    <source>
        <dbReference type="SAM" id="MobiDB-lite"/>
    </source>
</evidence>
<dbReference type="RefSeq" id="WP_196398537.1">
    <property type="nucleotide sequence ID" value="NZ_JADNYM010000034.1"/>
</dbReference>
<proteinExistence type="predicted"/>
<feature type="compositionally biased region" description="Basic and acidic residues" evidence="4">
    <location>
        <begin position="19"/>
        <end position="29"/>
    </location>
</feature>
<dbReference type="InterPro" id="IPR029000">
    <property type="entry name" value="Cyclophilin-like_dom_sf"/>
</dbReference>
<dbReference type="SUPFAM" id="SSF50891">
    <property type="entry name" value="Cyclophilin-like"/>
    <property type="match status" value="1"/>
</dbReference>
<dbReference type="Pfam" id="PF00160">
    <property type="entry name" value="Pro_isomerase"/>
    <property type="match status" value="1"/>
</dbReference>
<reference evidence="7 8" key="1">
    <citation type="submission" date="2020-11" db="EMBL/GenBank/DDBJ databases">
        <title>Arthrobacter antarcticus sp. nov., isolated from Antarctic Soil.</title>
        <authorList>
            <person name="Li J."/>
        </authorList>
    </citation>
    <scope>NUCLEOTIDE SEQUENCE [LARGE SCALE GENOMIC DNA]</scope>
    <source>
        <strain evidence="7 8">Z1-20</strain>
    </source>
</reference>
<feature type="domain" description="PPIase cyclophilin-type" evidence="6">
    <location>
        <begin position="124"/>
        <end position="272"/>
    </location>
</feature>
<keyword evidence="5" id="KW-0472">Membrane</keyword>
<feature type="transmembrane region" description="Helical" evidence="5">
    <location>
        <begin position="37"/>
        <end position="58"/>
    </location>
</feature>
<dbReference type="EC" id="5.2.1.8" evidence="1"/>
<gene>
    <name evidence="7" type="ORF">IV500_19800</name>
</gene>
<dbReference type="GO" id="GO:0003755">
    <property type="term" value="F:peptidyl-prolyl cis-trans isomerase activity"/>
    <property type="evidence" value="ECO:0007669"/>
    <property type="project" value="UniProtKB-KW"/>
</dbReference>
<sequence>MASTNRDAREQKRRITSMEAKRSLREQQAKRRKRDNVAAAVAIVAVVVLAVVLQLTVFSHNPTADQTAAVEAPLDSSAPPSAAASASADATSSAAPTNSAGIPPASAAAGKTFTGTLSLNGAPIGIEIDGTKAPQAAAVFKSLADADFFKGLSCHRLTDADNFGVLQCGSKAGDGAGDPAYQWGPVENSPADGKYPAGTIAVARGSSTYSNGTQFFIVYKDTVLPQTDGGYTIMGKVTSGLDVVQKIADAGITGGSTDGAPVTPVTIDSFTLE</sequence>
<evidence type="ECO:0000313" key="7">
    <source>
        <dbReference type="EMBL" id="MBG0741606.1"/>
    </source>
</evidence>
<dbReference type="InterPro" id="IPR002130">
    <property type="entry name" value="Cyclophilin-type_PPIase_dom"/>
</dbReference>
<evidence type="ECO:0000256" key="2">
    <source>
        <dbReference type="ARBA" id="ARBA00023110"/>
    </source>
</evidence>
<organism evidence="7 8">
    <name type="scientific">Arthrobacter terrae</name>
    <dbReference type="NCBI Taxonomy" id="2935737"/>
    <lineage>
        <taxon>Bacteria</taxon>
        <taxon>Bacillati</taxon>
        <taxon>Actinomycetota</taxon>
        <taxon>Actinomycetes</taxon>
        <taxon>Micrococcales</taxon>
        <taxon>Micrococcaceae</taxon>
        <taxon>Arthrobacter</taxon>
    </lineage>
</organism>
<dbReference type="InterPro" id="IPR044665">
    <property type="entry name" value="E_coli_cyclophilin_A-like"/>
</dbReference>
<dbReference type="AlphaFoldDB" id="A0A931CSU6"/>
<evidence type="ECO:0000259" key="6">
    <source>
        <dbReference type="PROSITE" id="PS50072"/>
    </source>
</evidence>
<keyword evidence="3 7" id="KW-0413">Isomerase</keyword>
<evidence type="ECO:0000313" key="8">
    <source>
        <dbReference type="Proteomes" id="UP000655366"/>
    </source>
</evidence>